<comment type="similarity">
    <text evidence="2 7 9">Belongs to the universal ribosomal protein uS5 family.</text>
</comment>
<dbReference type="HAMAP" id="MF_01337_B">
    <property type="entry name" value="Ribosomal_uL18_B"/>
    <property type="match status" value="1"/>
</dbReference>
<dbReference type="Pfam" id="PF03719">
    <property type="entry name" value="Ribosomal_S5_C"/>
    <property type="match status" value="1"/>
</dbReference>
<feature type="compositionally biased region" description="Basic and acidic residues" evidence="10">
    <location>
        <begin position="120"/>
        <end position="136"/>
    </location>
</feature>
<dbReference type="Gene3D" id="3.30.420.100">
    <property type="match status" value="1"/>
</dbReference>
<comment type="subunit">
    <text evidence="7">Part of the 30S ribosomal subunit. Contacts proteins S4 and S8.</text>
</comment>
<evidence type="ECO:0000256" key="6">
    <source>
        <dbReference type="ARBA" id="ARBA00023274"/>
    </source>
</evidence>
<dbReference type="InterPro" id="IPR020568">
    <property type="entry name" value="Ribosomal_Su5_D2-typ_SF"/>
</dbReference>
<comment type="caution">
    <text evidence="12">The sequence shown here is derived from an EMBL/GenBank/DDBJ whole genome shotgun (WGS) entry which is preliminary data.</text>
</comment>
<evidence type="ECO:0000259" key="11">
    <source>
        <dbReference type="PROSITE" id="PS50881"/>
    </source>
</evidence>
<keyword evidence="5 8" id="KW-0689">Ribosomal protein</keyword>
<evidence type="ECO:0000256" key="8">
    <source>
        <dbReference type="HAMAP-Rule" id="MF_01337"/>
    </source>
</evidence>
<dbReference type="Pfam" id="PF00333">
    <property type="entry name" value="Ribosomal_S5"/>
    <property type="match status" value="1"/>
</dbReference>
<evidence type="ECO:0000313" key="13">
    <source>
        <dbReference type="Proteomes" id="UP001157126"/>
    </source>
</evidence>
<keyword evidence="4 8" id="KW-0694">RNA-binding</keyword>
<dbReference type="EMBL" id="BSUO01000001">
    <property type="protein sequence ID" value="GMA40542.1"/>
    <property type="molecule type" value="Genomic_DNA"/>
</dbReference>
<dbReference type="Gene3D" id="3.30.160.20">
    <property type="match status" value="1"/>
</dbReference>
<dbReference type="InterPro" id="IPR005712">
    <property type="entry name" value="Ribosomal_uS5_bac-type"/>
</dbReference>
<keyword evidence="6 8" id="KW-0687">Ribonucleoprotein</keyword>
<sequence length="347" mass="36879">MALTIKRGRSKTAARGRRHFRLRKRITGTPTRPRLVVTRSARHIFVQVVDDAAGKTLASASTMEADLRAFDGDKSAKARKVGELIAQRAKDAGVESVVFDRGGNKYHGRVAAIAEGAREEVCRCDSGPQREEEERLMAGPQRRGTGAGEGAGANTNERGDRRGGRDNRDNRRGGRDDERSQYLERVVTINRVSKVVKGGRRFSFTALVVVGDGDGTVGVGYGKAKEVPAAIAKGVEEAKKAFFRVPRIQGTIPHPVQGEAAAGVVLLRPASPGTGVIAGGPVRAVLECAGIHDVLSKSLGSQNAINIVHATVQALRDLEQPEAVAARRGLPLEDVAPAAMLRARAAG</sequence>
<comment type="similarity">
    <text evidence="1 8">Belongs to the universal ribosomal protein uL18 family.</text>
</comment>
<dbReference type="PROSITE" id="PS00585">
    <property type="entry name" value="RIBOSOMAL_S5"/>
    <property type="match status" value="1"/>
</dbReference>
<dbReference type="SUPFAM" id="SSF54211">
    <property type="entry name" value="Ribosomal protein S5 domain 2-like"/>
    <property type="match status" value="1"/>
</dbReference>
<dbReference type="InterPro" id="IPR000851">
    <property type="entry name" value="Ribosomal_uS5"/>
</dbReference>
<comment type="subunit">
    <text evidence="8">Part of the 50S ribosomal subunit; part of the 5S rRNA/L5/L18/L25 subcomplex. Contacts the 5S and 23S rRNAs.</text>
</comment>
<dbReference type="InterPro" id="IPR005484">
    <property type="entry name" value="Ribosomal_uL18_bac/plant/anim"/>
</dbReference>
<dbReference type="Pfam" id="PF00861">
    <property type="entry name" value="Ribosomal_L18p"/>
    <property type="match status" value="1"/>
</dbReference>
<dbReference type="InterPro" id="IPR057268">
    <property type="entry name" value="Ribosomal_L18"/>
</dbReference>
<dbReference type="InterPro" id="IPR014721">
    <property type="entry name" value="Ribsml_uS5_D2-typ_fold_subgr"/>
</dbReference>
<evidence type="ECO:0000256" key="4">
    <source>
        <dbReference type="ARBA" id="ARBA00022884"/>
    </source>
</evidence>
<evidence type="ECO:0000256" key="5">
    <source>
        <dbReference type="ARBA" id="ARBA00022980"/>
    </source>
</evidence>
<comment type="domain">
    <text evidence="7">The N-terminal domain interacts with the head of the 30S subunit; the C-terminal domain interacts with the body and contacts protein S4. The interaction surface between S4 and S5 is involved in control of translational fidelity.</text>
</comment>
<protein>
    <recommendedName>
        <fullName evidence="7 8">Multifunctional fusion protein</fullName>
    </recommendedName>
    <domain>
        <recommendedName>
            <fullName evidence="7">Small ribosomal subunit protein uS5</fullName>
        </recommendedName>
    </domain>
    <domain>
        <recommendedName>
            <fullName evidence="8">Large ribosomal subunit protein uL18</fullName>
        </recommendedName>
    </domain>
</protein>
<dbReference type="SUPFAM" id="SSF54768">
    <property type="entry name" value="dsRNA-binding domain-like"/>
    <property type="match status" value="1"/>
</dbReference>
<dbReference type="Proteomes" id="UP001157126">
    <property type="component" value="Unassembled WGS sequence"/>
</dbReference>
<dbReference type="HAMAP" id="MF_01307_B">
    <property type="entry name" value="Ribosomal_uS5_B"/>
    <property type="match status" value="1"/>
</dbReference>
<dbReference type="SUPFAM" id="SSF53137">
    <property type="entry name" value="Translational machinery components"/>
    <property type="match status" value="1"/>
</dbReference>
<comment type="function">
    <text evidence="8">This is one of the proteins that bind and probably mediate the attachment of the 5S RNA into the large ribosomal subunit, where it forms part of the central protuberance.</text>
</comment>
<evidence type="ECO:0000256" key="9">
    <source>
        <dbReference type="RuleBase" id="RU003823"/>
    </source>
</evidence>
<dbReference type="InterPro" id="IPR013810">
    <property type="entry name" value="Ribosomal_uS5_N"/>
</dbReference>
<evidence type="ECO:0000256" key="7">
    <source>
        <dbReference type="HAMAP-Rule" id="MF_01307"/>
    </source>
</evidence>
<evidence type="ECO:0000256" key="3">
    <source>
        <dbReference type="ARBA" id="ARBA00022730"/>
    </source>
</evidence>
<evidence type="ECO:0000313" key="12">
    <source>
        <dbReference type="EMBL" id="GMA40542.1"/>
    </source>
</evidence>
<dbReference type="InterPro" id="IPR005324">
    <property type="entry name" value="Ribosomal_uS5_C"/>
</dbReference>
<proteinExistence type="inferred from homology"/>
<dbReference type="NCBIfam" id="TIGR01021">
    <property type="entry name" value="rpsE_bact"/>
    <property type="match status" value="1"/>
</dbReference>
<feature type="domain" description="S5 DRBM" evidence="11">
    <location>
        <begin position="182"/>
        <end position="245"/>
    </location>
</feature>
<evidence type="ECO:0000256" key="10">
    <source>
        <dbReference type="SAM" id="MobiDB-lite"/>
    </source>
</evidence>
<dbReference type="Gene3D" id="3.30.230.10">
    <property type="match status" value="1"/>
</dbReference>
<gene>
    <name evidence="8" type="primary">rplR</name>
    <name evidence="7" type="synonym">rpsE</name>
    <name evidence="12" type="ORF">GCM10025883_25870</name>
</gene>
<dbReference type="PANTHER" id="PTHR48277">
    <property type="entry name" value="MITOCHONDRIAL RIBOSOMAL PROTEIN S5"/>
    <property type="match status" value="1"/>
</dbReference>
<feature type="compositionally biased region" description="Basic and acidic residues" evidence="10">
    <location>
        <begin position="157"/>
        <end position="177"/>
    </location>
</feature>
<evidence type="ECO:0000256" key="1">
    <source>
        <dbReference type="ARBA" id="ARBA00007116"/>
    </source>
</evidence>
<dbReference type="PANTHER" id="PTHR48277:SF1">
    <property type="entry name" value="MITOCHONDRIAL RIBOSOMAL PROTEIN S5"/>
    <property type="match status" value="1"/>
</dbReference>
<keyword evidence="3 8" id="KW-0699">rRNA-binding</keyword>
<evidence type="ECO:0000256" key="2">
    <source>
        <dbReference type="ARBA" id="ARBA00008945"/>
    </source>
</evidence>
<dbReference type="PROSITE" id="PS50881">
    <property type="entry name" value="S5_DSRBD"/>
    <property type="match status" value="1"/>
</dbReference>
<reference evidence="13" key="1">
    <citation type="journal article" date="2019" name="Int. J. Syst. Evol. Microbiol.">
        <title>The Global Catalogue of Microorganisms (GCM) 10K type strain sequencing project: providing services to taxonomists for standard genome sequencing and annotation.</title>
        <authorList>
            <consortium name="The Broad Institute Genomics Platform"/>
            <consortium name="The Broad Institute Genome Sequencing Center for Infectious Disease"/>
            <person name="Wu L."/>
            <person name="Ma J."/>
        </authorList>
    </citation>
    <scope>NUCLEOTIDE SEQUENCE [LARGE SCALE GENOMIC DNA]</scope>
    <source>
        <strain evidence="13">NBRC 113072</strain>
    </source>
</reference>
<dbReference type="InterPro" id="IPR004389">
    <property type="entry name" value="Ribosomal_uL18_bac-type"/>
</dbReference>
<comment type="function">
    <text evidence="7">Located at the back of the 30S subunit body where it stabilizes the conformation of the head with respect to the body.</text>
</comment>
<dbReference type="CDD" id="cd00432">
    <property type="entry name" value="Ribosomal_L18_L5e"/>
    <property type="match status" value="1"/>
</dbReference>
<keyword evidence="13" id="KW-1185">Reference proteome</keyword>
<dbReference type="NCBIfam" id="TIGR00060">
    <property type="entry name" value="L18_bact"/>
    <property type="match status" value="1"/>
</dbReference>
<organism evidence="12 13">
    <name type="scientific">Mobilicoccus caccae</name>
    <dbReference type="NCBI Taxonomy" id="1859295"/>
    <lineage>
        <taxon>Bacteria</taxon>
        <taxon>Bacillati</taxon>
        <taxon>Actinomycetota</taxon>
        <taxon>Actinomycetes</taxon>
        <taxon>Micrococcales</taxon>
        <taxon>Dermatophilaceae</taxon>
        <taxon>Mobilicoccus</taxon>
    </lineage>
</organism>
<name>A0ABQ6IRL1_9MICO</name>
<accession>A0ABQ6IRL1</accession>
<comment type="function">
    <text evidence="7">With S4 and S12 plays an important role in translational accuracy.</text>
</comment>
<feature type="region of interest" description="Disordered" evidence="10">
    <location>
        <begin position="120"/>
        <end position="177"/>
    </location>
</feature>
<dbReference type="InterPro" id="IPR018192">
    <property type="entry name" value="Ribosomal_uS5_N_CS"/>
</dbReference>